<dbReference type="PANTHER" id="PTHR42792">
    <property type="entry name" value="FLAGELLIN"/>
    <property type="match status" value="1"/>
</dbReference>
<keyword evidence="9" id="KW-1185">Reference proteome</keyword>
<feature type="domain" description="Flagellin N-terminal" evidence="6">
    <location>
        <begin position="4"/>
        <end position="138"/>
    </location>
</feature>
<sequence length="303" mass="31115">MLSINTNVASMAAVNALNKSNSSLATSMERLATGNRINSSADDAAGKQIASRLQTQSAGDAVAQRNISDATAMLQTADGMFDEMTDVLGRMNDLSTQAANGTYNDDDLQAMQDEYDELGAQMSDMLQNTTYGGTNLFGSSGAGSNTGEAGLFQSAVTFQVGAESSDTITVDISSKLGSLVTDLGAVSASFAADQSSSGGTVTGGSELTVSGGAHAAMDSISTAMNDISDIQSSLGASINRLNDTAANLTNMKDNTDVAIGNIMDTDYATEASNMTKQQVLMQTGITMLKQSNSTSSMVGSLLQ</sequence>
<dbReference type="EMBL" id="SNVX01000015">
    <property type="protein sequence ID" value="TDN53589.1"/>
    <property type="molecule type" value="Genomic_DNA"/>
</dbReference>
<dbReference type="InterPro" id="IPR001029">
    <property type="entry name" value="Flagellin_N"/>
</dbReference>
<evidence type="ECO:0000313" key="8">
    <source>
        <dbReference type="EMBL" id="TDN53589.1"/>
    </source>
</evidence>
<name>A0A4R6E8H5_SCAGO</name>
<dbReference type="InterPro" id="IPR001492">
    <property type="entry name" value="Flagellin"/>
</dbReference>
<dbReference type="GO" id="GO:0005576">
    <property type="term" value="C:extracellular region"/>
    <property type="evidence" value="ECO:0007669"/>
    <property type="project" value="UniProtKB-SubCell"/>
</dbReference>
<accession>A0A4R6E8H5</accession>
<dbReference type="Gene3D" id="6.10.10.10">
    <property type="entry name" value="Flagellar export chaperone, C-terminal domain"/>
    <property type="match status" value="1"/>
</dbReference>
<evidence type="ECO:0000259" key="6">
    <source>
        <dbReference type="Pfam" id="PF00669"/>
    </source>
</evidence>
<dbReference type="RefSeq" id="WP_133461967.1">
    <property type="nucleotide sequence ID" value="NZ_SNVX01000015.1"/>
</dbReference>
<evidence type="ECO:0000256" key="4">
    <source>
        <dbReference type="ARBA" id="ARBA00023143"/>
    </source>
</evidence>
<dbReference type="GO" id="GO:0009288">
    <property type="term" value="C:bacterial-type flagellum"/>
    <property type="evidence" value="ECO:0007669"/>
    <property type="project" value="UniProtKB-SubCell"/>
</dbReference>
<evidence type="ECO:0000313" key="9">
    <source>
        <dbReference type="Proteomes" id="UP000295530"/>
    </source>
</evidence>
<dbReference type="PRINTS" id="PR00207">
    <property type="entry name" value="FLAGELLIN"/>
</dbReference>
<evidence type="ECO:0000259" key="7">
    <source>
        <dbReference type="Pfam" id="PF00700"/>
    </source>
</evidence>
<dbReference type="InterPro" id="IPR046358">
    <property type="entry name" value="Flagellin_C"/>
</dbReference>
<dbReference type="Gene3D" id="1.20.1330.10">
    <property type="entry name" value="f41 fragment of flagellin, N-terminal domain"/>
    <property type="match status" value="1"/>
</dbReference>
<dbReference type="AlphaFoldDB" id="A0A4R6E8H5"/>
<dbReference type="Pfam" id="PF00669">
    <property type="entry name" value="Flagellin_N"/>
    <property type="match status" value="1"/>
</dbReference>
<keyword evidence="3 5" id="KW-0964">Secreted</keyword>
<dbReference type="InterPro" id="IPR042187">
    <property type="entry name" value="Flagellin_C_sub2"/>
</dbReference>
<dbReference type="Pfam" id="PF00700">
    <property type="entry name" value="Flagellin_C"/>
    <property type="match status" value="1"/>
</dbReference>
<keyword evidence="8" id="KW-0966">Cell projection</keyword>
<evidence type="ECO:0000256" key="1">
    <source>
        <dbReference type="ARBA" id="ARBA00002270"/>
    </source>
</evidence>
<organism evidence="8 9">
    <name type="scientific">Scandinavium goeteborgense</name>
    <dbReference type="NCBI Taxonomy" id="1851514"/>
    <lineage>
        <taxon>Bacteria</taxon>
        <taxon>Pseudomonadati</taxon>
        <taxon>Pseudomonadota</taxon>
        <taxon>Gammaproteobacteria</taxon>
        <taxon>Enterobacterales</taxon>
        <taxon>Enterobacteriaceae</taxon>
        <taxon>Scandinavium</taxon>
    </lineage>
</organism>
<dbReference type="SUPFAM" id="SSF64518">
    <property type="entry name" value="Phase 1 flagellin"/>
    <property type="match status" value="1"/>
</dbReference>
<comment type="subcellular location">
    <subcellularLocation>
        <location evidence="5">Secreted</location>
    </subcellularLocation>
    <subcellularLocation>
        <location evidence="5">Bacterial flagellum</location>
    </subcellularLocation>
</comment>
<comment type="similarity">
    <text evidence="2 5">Belongs to the bacterial flagellin family.</text>
</comment>
<dbReference type="NCBIfam" id="NF033376">
    <property type="entry name" value="lat_flg_LafA_1"/>
    <property type="match status" value="1"/>
</dbReference>
<dbReference type="PANTHER" id="PTHR42792:SF2">
    <property type="entry name" value="FLAGELLIN"/>
    <property type="match status" value="1"/>
</dbReference>
<dbReference type="OrthoDB" id="9796789at2"/>
<evidence type="ECO:0000256" key="2">
    <source>
        <dbReference type="ARBA" id="ARBA00005709"/>
    </source>
</evidence>
<comment type="caution">
    <text evidence="8">The sequence shown here is derived from an EMBL/GenBank/DDBJ whole genome shotgun (WGS) entry which is preliminary data.</text>
</comment>
<proteinExistence type="inferred from homology"/>
<dbReference type="Proteomes" id="UP000295530">
    <property type="component" value="Unassembled WGS sequence"/>
</dbReference>
<reference evidence="8 9" key="1">
    <citation type="submission" date="2019-03" db="EMBL/GenBank/DDBJ databases">
        <title>Genomic analyses of the natural microbiome of Caenorhabditis elegans.</title>
        <authorList>
            <person name="Samuel B."/>
        </authorList>
    </citation>
    <scope>NUCLEOTIDE SEQUENCE [LARGE SCALE GENOMIC DNA]</scope>
    <source>
        <strain evidence="8 9">BIGb0156</strain>
    </source>
</reference>
<gene>
    <name evidence="8" type="ORF">EC847_11517</name>
</gene>
<evidence type="ECO:0000256" key="3">
    <source>
        <dbReference type="ARBA" id="ARBA00022525"/>
    </source>
</evidence>
<comment type="function">
    <text evidence="1 5">Flagellin is the subunit protein which polymerizes to form the filaments of bacterial flagella.</text>
</comment>
<keyword evidence="8" id="KW-0282">Flagellum</keyword>
<dbReference type="GO" id="GO:0005198">
    <property type="term" value="F:structural molecule activity"/>
    <property type="evidence" value="ECO:0007669"/>
    <property type="project" value="UniProtKB-UniRule"/>
</dbReference>
<keyword evidence="4 5" id="KW-0975">Bacterial flagellum</keyword>
<evidence type="ECO:0000256" key="5">
    <source>
        <dbReference type="RuleBase" id="RU362073"/>
    </source>
</evidence>
<feature type="domain" description="Flagellin C-terminal" evidence="7">
    <location>
        <begin position="217"/>
        <end position="302"/>
    </location>
</feature>
<keyword evidence="8" id="KW-0969">Cilium</keyword>
<protein>
    <recommendedName>
        <fullName evidence="5">Flagellin</fullName>
    </recommendedName>
</protein>